<sequence length="59" mass="6246">MAGLMSLSADELRFAPSADVATTCTAEATVVSVTGELDMLSAGPLRKYFLPRRSSMPPK</sequence>
<evidence type="ECO:0000313" key="1">
    <source>
        <dbReference type="EMBL" id="OLZ51482.1"/>
    </source>
</evidence>
<dbReference type="RefSeq" id="WP_076161843.1">
    <property type="nucleotide sequence ID" value="NZ_MQUQ01000008.1"/>
</dbReference>
<dbReference type="AlphaFoldDB" id="A0A1R0KTX6"/>
<evidence type="ECO:0000313" key="2">
    <source>
        <dbReference type="Proteomes" id="UP000187486"/>
    </source>
</evidence>
<name>A0A1R0KTX6_9PSEU</name>
<gene>
    <name evidence="1" type="ORF">BS329_17025</name>
</gene>
<dbReference type="Proteomes" id="UP000187486">
    <property type="component" value="Unassembled WGS sequence"/>
</dbReference>
<comment type="caution">
    <text evidence="1">The sequence shown here is derived from an EMBL/GenBank/DDBJ whole genome shotgun (WGS) entry which is preliminary data.</text>
</comment>
<accession>A0A1R0KTX6</accession>
<proteinExistence type="predicted"/>
<dbReference type="EMBL" id="MQUQ01000008">
    <property type="protein sequence ID" value="OLZ51482.1"/>
    <property type="molecule type" value="Genomic_DNA"/>
</dbReference>
<keyword evidence="2" id="KW-1185">Reference proteome</keyword>
<reference evidence="1 2" key="1">
    <citation type="submission" date="2016-01" db="EMBL/GenBank/DDBJ databases">
        <title>Amycolatopsis coloradensis genome sequencing and assembly.</title>
        <authorList>
            <person name="Mayilraj S."/>
        </authorList>
    </citation>
    <scope>NUCLEOTIDE SEQUENCE [LARGE SCALE GENOMIC DNA]</scope>
    <source>
        <strain evidence="1 2">DSM 44225</strain>
    </source>
</reference>
<organism evidence="1 2">
    <name type="scientific">Amycolatopsis coloradensis</name>
    <dbReference type="NCBI Taxonomy" id="76021"/>
    <lineage>
        <taxon>Bacteria</taxon>
        <taxon>Bacillati</taxon>
        <taxon>Actinomycetota</taxon>
        <taxon>Actinomycetes</taxon>
        <taxon>Pseudonocardiales</taxon>
        <taxon>Pseudonocardiaceae</taxon>
        <taxon>Amycolatopsis</taxon>
    </lineage>
</organism>
<protein>
    <submittedName>
        <fullName evidence="1">Uncharacterized protein</fullName>
    </submittedName>
</protein>